<dbReference type="Proteomes" id="UP000053268">
    <property type="component" value="Unassembled WGS sequence"/>
</dbReference>
<evidence type="ECO:0000256" key="1">
    <source>
        <dbReference type="SAM" id="MobiDB-lite"/>
    </source>
</evidence>
<accession>A0A194QFX0</accession>
<evidence type="ECO:0000313" key="3">
    <source>
        <dbReference type="Proteomes" id="UP000053268"/>
    </source>
</evidence>
<evidence type="ECO:0000313" key="2">
    <source>
        <dbReference type="EMBL" id="KPJ04382.1"/>
    </source>
</evidence>
<proteinExistence type="predicted"/>
<dbReference type="EMBL" id="KQ459011">
    <property type="protein sequence ID" value="KPJ04382.1"/>
    <property type="molecule type" value="Genomic_DNA"/>
</dbReference>
<sequence length="226" mass="24641">MAKIQMKVQSTYQVRLLRILCKRTPAAAPGVAAGIVYKVDTLNWEIGLFGEDRIGIVIGVTSRISKFRVSQHASGRRPRVEVESRAASREHFDRLQEERLRASRGAPAPGGGYTSKYINNIKLSRTDPRGVRLARTHRTPRTHRTLRTHRPPAAIYAVPFTSASPFGLASGERRLPDRLSPSPPAPAPAPPPAPPAAPPPAPPAAPLTPFFQPPPPPPVTLPRRLL</sequence>
<organism evidence="2 3">
    <name type="scientific">Papilio xuthus</name>
    <name type="common">Asian swallowtail butterfly</name>
    <dbReference type="NCBI Taxonomy" id="66420"/>
    <lineage>
        <taxon>Eukaryota</taxon>
        <taxon>Metazoa</taxon>
        <taxon>Ecdysozoa</taxon>
        <taxon>Arthropoda</taxon>
        <taxon>Hexapoda</taxon>
        <taxon>Insecta</taxon>
        <taxon>Pterygota</taxon>
        <taxon>Neoptera</taxon>
        <taxon>Endopterygota</taxon>
        <taxon>Lepidoptera</taxon>
        <taxon>Glossata</taxon>
        <taxon>Ditrysia</taxon>
        <taxon>Papilionoidea</taxon>
        <taxon>Papilionidae</taxon>
        <taxon>Papilioninae</taxon>
        <taxon>Papilio</taxon>
    </lineage>
</organism>
<name>A0A194QFX0_PAPXU</name>
<keyword evidence="3" id="KW-1185">Reference proteome</keyword>
<dbReference type="AlphaFoldDB" id="A0A194QFX0"/>
<gene>
    <name evidence="2" type="ORF">RR46_01751</name>
</gene>
<feature type="region of interest" description="Disordered" evidence="1">
    <location>
        <begin position="167"/>
        <end position="226"/>
    </location>
</feature>
<feature type="region of interest" description="Disordered" evidence="1">
    <location>
        <begin position="99"/>
        <end position="153"/>
    </location>
</feature>
<feature type="compositionally biased region" description="Pro residues" evidence="1">
    <location>
        <begin position="181"/>
        <end position="220"/>
    </location>
</feature>
<protein>
    <submittedName>
        <fullName evidence="2">Uncharacterized protein</fullName>
    </submittedName>
</protein>
<reference evidence="2 3" key="1">
    <citation type="journal article" date="2015" name="Nat. Commun.">
        <title>Outbred genome sequencing and CRISPR/Cas9 gene editing in butterflies.</title>
        <authorList>
            <person name="Li X."/>
            <person name="Fan D."/>
            <person name="Zhang W."/>
            <person name="Liu G."/>
            <person name="Zhang L."/>
            <person name="Zhao L."/>
            <person name="Fang X."/>
            <person name="Chen L."/>
            <person name="Dong Y."/>
            <person name="Chen Y."/>
            <person name="Ding Y."/>
            <person name="Zhao R."/>
            <person name="Feng M."/>
            <person name="Zhu Y."/>
            <person name="Feng Y."/>
            <person name="Jiang X."/>
            <person name="Zhu D."/>
            <person name="Xiang H."/>
            <person name="Feng X."/>
            <person name="Li S."/>
            <person name="Wang J."/>
            <person name="Zhang G."/>
            <person name="Kronforst M.R."/>
            <person name="Wang W."/>
        </authorList>
    </citation>
    <scope>NUCLEOTIDE SEQUENCE [LARGE SCALE GENOMIC DNA]</scope>
    <source>
        <strain evidence="2">Ya'a_city_454_Px</strain>
        <tissue evidence="2">Whole body</tissue>
    </source>
</reference>
<feature type="compositionally biased region" description="Basic residues" evidence="1">
    <location>
        <begin position="132"/>
        <end position="150"/>
    </location>
</feature>